<keyword evidence="3" id="KW-1185">Reference proteome</keyword>
<comment type="caution">
    <text evidence="2">The sequence shown here is derived from an EMBL/GenBank/DDBJ whole genome shotgun (WGS) entry which is preliminary data.</text>
</comment>
<evidence type="ECO:0000313" key="2">
    <source>
        <dbReference type="EMBL" id="TVZ02045.1"/>
    </source>
</evidence>
<dbReference type="InterPro" id="IPR029442">
    <property type="entry name" value="GyrI-like"/>
</dbReference>
<dbReference type="Gene3D" id="3.20.80.10">
    <property type="entry name" value="Regulatory factor, effector binding domain"/>
    <property type="match status" value="1"/>
</dbReference>
<protein>
    <recommendedName>
        <fullName evidence="1">GyrI-like small molecule binding domain-containing protein</fullName>
    </recommendedName>
</protein>
<dbReference type="SUPFAM" id="SSF55136">
    <property type="entry name" value="Probable bacterial effector-binding domain"/>
    <property type="match status" value="1"/>
</dbReference>
<dbReference type="Proteomes" id="UP000460272">
    <property type="component" value="Unassembled WGS sequence"/>
</dbReference>
<gene>
    <name evidence="2" type="ORF">EAS64_29175</name>
</gene>
<accession>A0A6P2BV85</accession>
<reference evidence="2 3" key="1">
    <citation type="submission" date="2018-11" db="EMBL/GenBank/DDBJ databases">
        <title>Trebonia kvetii gen.nov., sp.nov., a novel acidophilic actinobacterium, and proposal of the new actinobacterial family Treboniaceae fam. nov.</title>
        <authorList>
            <person name="Rapoport D."/>
            <person name="Sagova-Mareckova M."/>
            <person name="Sedlacek I."/>
            <person name="Provaznik J."/>
            <person name="Kralova S."/>
            <person name="Pavlinic D."/>
            <person name="Benes V."/>
            <person name="Kopecky J."/>
        </authorList>
    </citation>
    <scope>NUCLEOTIDE SEQUENCE [LARGE SCALE GENOMIC DNA]</scope>
    <source>
        <strain evidence="2 3">15Tr583</strain>
    </source>
</reference>
<dbReference type="EMBL" id="RPFW01000006">
    <property type="protein sequence ID" value="TVZ02045.1"/>
    <property type="molecule type" value="Genomic_DNA"/>
</dbReference>
<dbReference type="AlphaFoldDB" id="A0A6P2BV85"/>
<feature type="domain" description="GyrI-like small molecule binding" evidence="1">
    <location>
        <begin position="14"/>
        <end position="205"/>
    </location>
</feature>
<evidence type="ECO:0000259" key="1">
    <source>
        <dbReference type="Pfam" id="PF06445"/>
    </source>
</evidence>
<dbReference type="Pfam" id="PF06445">
    <property type="entry name" value="GyrI-like"/>
    <property type="match status" value="1"/>
</dbReference>
<dbReference type="OrthoDB" id="4772335at2"/>
<proteinExistence type="predicted"/>
<name>A0A6P2BV85_9ACTN</name>
<evidence type="ECO:0000313" key="3">
    <source>
        <dbReference type="Proteomes" id="UP000460272"/>
    </source>
</evidence>
<organism evidence="2 3">
    <name type="scientific">Trebonia kvetii</name>
    <dbReference type="NCBI Taxonomy" id="2480626"/>
    <lineage>
        <taxon>Bacteria</taxon>
        <taxon>Bacillati</taxon>
        <taxon>Actinomycetota</taxon>
        <taxon>Actinomycetes</taxon>
        <taxon>Streptosporangiales</taxon>
        <taxon>Treboniaceae</taxon>
        <taxon>Trebonia</taxon>
    </lineage>
</organism>
<dbReference type="InterPro" id="IPR011256">
    <property type="entry name" value="Reg_factor_effector_dom_sf"/>
</dbReference>
<sequence length="209" mass="22726">MGYESLLKVRKGAVDIVDVPEFGFVAVTGTGEPGGAEFTEAVQALYSVSYGAHFRLKKLTGEAPRVMPLEGLWWVDDPAQQDIVAAVARGEVTMADSDRGSWRWQALIMQPDPVDAELIAAATAEAASKKDLPGLARLGYIRWAEGRCAQLLHIGPYAAEAPSIAALHEAIAEAGYRPHGRHHEIYLGDPRRSAPEKLRTIIRHPVEPL</sequence>